<reference evidence="9" key="3">
    <citation type="submission" date="2023-02" db="EMBL/GenBank/DDBJ databases">
        <authorList>
            <person name="Sun Q."/>
            <person name="Mori K."/>
        </authorList>
    </citation>
    <scope>NUCLEOTIDE SEQUENCE</scope>
    <source>
        <strain evidence="9">NBRC 105830</strain>
    </source>
</reference>
<feature type="transmembrane region" description="Helical" evidence="7">
    <location>
        <begin position="12"/>
        <end position="33"/>
    </location>
</feature>
<protein>
    <recommendedName>
        <fullName evidence="7">UPF0056 membrane protein</fullName>
    </recommendedName>
</protein>
<evidence type="ECO:0000256" key="3">
    <source>
        <dbReference type="ARBA" id="ARBA00022475"/>
    </source>
</evidence>
<name>A0ABQ6HVK9_9MICO</name>
<dbReference type="EMBL" id="BSUJ01000001">
    <property type="protein sequence ID" value="GMA18021.1"/>
    <property type="molecule type" value="Genomic_DNA"/>
</dbReference>
<feature type="transmembrane region" description="Helical" evidence="7">
    <location>
        <begin position="45"/>
        <end position="68"/>
    </location>
</feature>
<comment type="similarity">
    <text evidence="2 7">Belongs to the UPF0056 (MarC) family.</text>
</comment>
<feature type="transmembrane region" description="Helical" evidence="7">
    <location>
        <begin position="116"/>
        <end position="139"/>
    </location>
</feature>
<evidence type="ECO:0000256" key="4">
    <source>
        <dbReference type="ARBA" id="ARBA00022692"/>
    </source>
</evidence>
<dbReference type="NCBIfam" id="TIGR00427">
    <property type="entry name" value="NAAT family transporter"/>
    <property type="match status" value="1"/>
</dbReference>
<evidence type="ECO:0000256" key="1">
    <source>
        <dbReference type="ARBA" id="ARBA00004651"/>
    </source>
</evidence>
<evidence type="ECO:0000313" key="10">
    <source>
        <dbReference type="Proteomes" id="UP001157109"/>
    </source>
</evidence>
<dbReference type="EMBL" id="BSUJ01000001">
    <property type="protein sequence ID" value="GMA21734.1"/>
    <property type="molecule type" value="Genomic_DNA"/>
</dbReference>
<evidence type="ECO:0000313" key="8">
    <source>
        <dbReference type="EMBL" id="GMA18021.1"/>
    </source>
</evidence>
<evidence type="ECO:0000313" key="9">
    <source>
        <dbReference type="EMBL" id="GMA21734.1"/>
    </source>
</evidence>
<evidence type="ECO:0000256" key="7">
    <source>
        <dbReference type="RuleBase" id="RU362048"/>
    </source>
</evidence>
<evidence type="ECO:0000256" key="6">
    <source>
        <dbReference type="ARBA" id="ARBA00023136"/>
    </source>
</evidence>
<organism evidence="9 10">
    <name type="scientific">Arsenicicoccus piscis</name>
    <dbReference type="NCBI Taxonomy" id="673954"/>
    <lineage>
        <taxon>Bacteria</taxon>
        <taxon>Bacillati</taxon>
        <taxon>Actinomycetota</taxon>
        <taxon>Actinomycetes</taxon>
        <taxon>Micrococcales</taxon>
        <taxon>Intrasporangiaceae</taxon>
        <taxon>Arsenicicoccus</taxon>
    </lineage>
</organism>
<dbReference type="Pfam" id="PF01914">
    <property type="entry name" value="MarC"/>
    <property type="match status" value="1"/>
</dbReference>
<keyword evidence="10" id="KW-1185">Reference proteome</keyword>
<keyword evidence="3" id="KW-1003">Cell membrane</keyword>
<feature type="transmembrane region" description="Helical" evidence="7">
    <location>
        <begin position="190"/>
        <end position="211"/>
    </location>
</feature>
<dbReference type="InterPro" id="IPR002771">
    <property type="entry name" value="Multi_antbiot-R_MarC"/>
</dbReference>
<evidence type="ECO:0000256" key="5">
    <source>
        <dbReference type="ARBA" id="ARBA00022989"/>
    </source>
</evidence>
<comment type="subcellular location">
    <subcellularLocation>
        <location evidence="1 7">Cell membrane</location>
        <topology evidence="1 7">Multi-pass membrane protein</topology>
    </subcellularLocation>
</comment>
<comment type="caution">
    <text evidence="7">Lacks conserved residue(s) required for the propagation of feature annotation.</text>
</comment>
<dbReference type="PANTHER" id="PTHR33508:SF1">
    <property type="entry name" value="UPF0056 MEMBRANE PROTEIN YHCE"/>
    <property type="match status" value="1"/>
</dbReference>
<reference evidence="10" key="2">
    <citation type="journal article" date="2019" name="Int. J. Syst. Evol. Microbiol.">
        <title>The Global Catalogue of Microorganisms (GCM) 10K type strain sequencing project: providing services to taxonomists for standard genome sequencing and annotation.</title>
        <authorList>
            <consortium name="The Broad Institute Genomics Platform"/>
            <consortium name="The Broad Institute Genome Sequencing Center for Infectious Disease"/>
            <person name="Wu L."/>
            <person name="Ma J."/>
        </authorList>
    </citation>
    <scope>NUCLEOTIDE SEQUENCE [LARGE SCALE GENOMIC DNA]</scope>
    <source>
        <strain evidence="10">NBRC 105830</strain>
    </source>
</reference>
<feature type="transmembrane region" description="Helical" evidence="7">
    <location>
        <begin position="145"/>
        <end position="169"/>
    </location>
</feature>
<dbReference type="Proteomes" id="UP001157109">
    <property type="component" value="Unassembled WGS sequence"/>
</dbReference>
<sequence length="213" mass="22576">MDTALLVKAFGGFFAIMNPFVALPMFLTLTAGYDLKRQRTTALRVALYSTVMGLVIMVSGTAILTFFGVGVNDFRVAGGIVLMSIALGMLHGGSSSHTGTKSEQAQQSKQAAESDVSFYPLTFPMILGPGTITTIIVFAGQAQGVSGNLAVVLSLLVVIALLLLVLWFAPKIGRHLSETLRVMMTRLMGMILAAIAVQMVLAGLMGLIPALRR</sequence>
<keyword evidence="6 7" id="KW-0472">Membrane</keyword>
<evidence type="ECO:0000256" key="2">
    <source>
        <dbReference type="ARBA" id="ARBA00009784"/>
    </source>
</evidence>
<dbReference type="PANTHER" id="PTHR33508">
    <property type="entry name" value="UPF0056 MEMBRANE PROTEIN YHCE"/>
    <property type="match status" value="1"/>
</dbReference>
<reference evidence="9" key="1">
    <citation type="journal article" date="2014" name="Int. J. Syst. Evol. Microbiol.">
        <title>Complete genome of a new Firmicutes species belonging to the dominant human colonic microbiota ('Ruminococcus bicirculans') reveals two chromosomes and a selective capacity to utilize plant glucans.</title>
        <authorList>
            <consortium name="NISC Comparative Sequencing Program"/>
            <person name="Wegmann U."/>
            <person name="Louis P."/>
            <person name="Goesmann A."/>
            <person name="Henrissat B."/>
            <person name="Duncan S.H."/>
            <person name="Flint H.J."/>
        </authorList>
    </citation>
    <scope>NUCLEOTIDE SEQUENCE</scope>
    <source>
        <strain evidence="9">NBRC 105830</strain>
    </source>
</reference>
<keyword evidence="5 7" id="KW-1133">Transmembrane helix</keyword>
<gene>
    <name evidence="8" type="ORF">GCM10025862_00420</name>
    <name evidence="9" type="ORF">GCM10025862_37550</name>
</gene>
<keyword evidence="4 7" id="KW-0812">Transmembrane</keyword>
<comment type="caution">
    <text evidence="9">The sequence shown here is derived from an EMBL/GenBank/DDBJ whole genome shotgun (WGS) entry which is preliminary data.</text>
</comment>
<proteinExistence type="inferred from homology"/>
<accession>A0ABQ6HVK9</accession>
<dbReference type="RefSeq" id="WP_241443615.1">
    <property type="nucleotide sequence ID" value="NZ_BSUJ01000001.1"/>
</dbReference>